<keyword evidence="1" id="KW-1133">Transmembrane helix</keyword>
<comment type="caution">
    <text evidence="2">The sequence shown here is derived from an EMBL/GenBank/DDBJ whole genome shotgun (WGS) entry which is preliminary data.</text>
</comment>
<evidence type="ECO:0000256" key="1">
    <source>
        <dbReference type="SAM" id="Phobius"/>
    </source>
</evidence>
<keyword evidence="1" id="KW-0812">Transmembrane</keyword>
<dbReference type="EMBL" id="CACTIH010001874">
    <property type="protein sequence ID" value="CAA2967020.1"/>
    <property type="molecule type" value="Genomic_DNA"/>
</dbReference>
<gene>
    <name evidence="2" type="ORF">OLEA9_A037472</name>
</gene>
<name>A0A8S0QH36_OLEEU</name>
<evidence type="ECO:0000313" key="2">
    <source>
        <dbReference type="EMBL" id="CAA2967020.1"/>
    </source>
</evidence>
<dbReference type="Proteomes" id="UP000594638">
    <property type="component" value="Unassembled WGS sequence"/>
</dbReference>
<organism evidence="2 3">
    <name type="scientific">Olea europaea subsp. europaea</name>
    <dbReference type="NCBI Taxonomy" id="158383"/>
    <lineage>
        <taxon>Eukaryota</taxon>
        <taxon>Viridiplantae</taxon>
        <taxon>Streptophyta</taxon>
        <taxon>Embryophyta</taxon>
        <taxon>Tracheophyta</taxon>
        <taxon>Spermatophyta</taxon>
        <taxon>Magnoliopsida</taxon>
        <taxon>eudicotyledons</taxon>
        <taxon>Gunneridae</taxon>
        <taxon>Pentapetalae</taxon>
        <taxon>asterids</taxon>
        <taxon>lamiids</taxon>
        <taxon>Lamiales</taxon>
        <taxon>Oleaceae</taxon>
        <taxon>Oleeae</taxon>
        <taxon>Olea</taxon>
    </lineage>
</organism>
<keyword evidence="1" id="KW-0472">Membrane</keyword>
<reference evidence="2 3" key="1">
    <citation type="submission" date="2019-12" db="EMBL/GenBank/DDBJ databases">
        <authorList>
            <person name="Alioto T."/>
            <person name="Alioto T."/>
            <person name="Gomez Garrido J."/>
        </authorList>
    </citation>
    <scope>NUCLEOTIDE SEQUENCE [LARGE SCALE GENOMIC DNA]</scope>
</reference>
<accession>A0A8S0QH36</accession>
<evidence type="ECO:0000313" key="3">
    <source>
        <dbReference type="Proteomes" id="UP000594638"/>
    </source>
</evidence>
<proteinExistence type="predicted"/>
<dbReference type="AlphaFoldDB" id="A0A8S0QH36"/>
<keyword evidence="3" id="KW-1185">Reference proteome</keyword>
<sequence>MEVKADIAAADSLVHELIEVLDERCVFDPMMQELCSVITVTSWTEGSSLLYLLSLIINNFSFLLVKPKHWADFLDDSEM</sequence>
<dbReference type="Gramene" id="OE9A037472T1">
    <property type="protein sequence ID" value="OE9A037472C1"/>
    <property type="gene ID" value="OE9A037472"/>
</dbReference>
<feature type="transmembrane region" description="Helical" evidence="1">
    <location>
        <begin position="48"/>
        <end position="65"/>
    </location>
</feature>
<protein>
    <submittedName>
        <fullName evidence="2">Uncharacterized protein</fullName>
    </submittedName>
</protein>